<keyword evidence="3" id="KW-1185">Reference proteome</keyword>
<sequence>MATTMLAFSATIFINIELEKNKWTSSLTYGAAFFPVCIFAFGQFPLYVAIKGCVRSVLRRLKKLTPRFLLRHQVIVKITEEGIKFLMFTST</sequence>
<keyword evidence="1" id="KW-1133">Transmembrane helix</keyword>
<gene>
    <name evidence="2" type="ORF">VNO77_44421</name>
</gene>
<keyword evidence="1" id="KW-0472">Membrane</keyword>
<reference evidence="2 3" key="1">
    <citation type="submission" date="2024-01" db="EMBL/GenBank/DDBJ databases">
        <title>The genomes of 5 underutilized Papilionoideae crops provide insights into root nodulation and disease resistanc.</title>
        <authorList>
            <person name="Jiang F."/>
        </authorList>
    </citation>
    <scope>NUCLEOTIDE SEQUENCE [LARGE SCALE GENOMIC DNA]</scope>
    <source>
        <strain evidence="2">LVBAO_FW01</strain>
        <tissue evidence="2">Leaves</tissue>
    </source>
</reference>
<accession>A0AAN9JY73</accession>
<evidence type="ECO:0000313" key="2">
    <source>
        <dbReference type="EMBL" id="KAK7306478.1"/>
    </source>
</evidence>
<proteinExistence type="predicted"/>
<keyword evidence="1" id="KW-0812">Transmembrane</keyword>
<protein>
    <submittedName>
        <fullName evidence="2">Uncharacterized protein</fullName>
    </submittedName>
</protein>
<comment type="caution">
    <text evidence="2">The sequence shown here is derived from an EMBL/GenBank/DDBJ whole genome shotgun (WGS) entry which is preliminary data.</text>
</comment>
<evidence type="ECO:0000256" key="1">
    <source>
        <dbReference type="SAM" id="Phobius"/>
    </source>
</evidence>
<name>A0AAN9JY73_CANGL</name>
<evidence type="ECO:0000313" key="3">
    <source>
        <dbReference type="Proteomes" id="UP001367508"/>
    </source>
</evidence>
<dbReference type="AlphaFoldDB" id="A0AAN9JY73"/>
<dbReference type="EMBL" id="JAYMYQ010000011">
    <property type="protein sequence ID" value="KAK7306478.1"/>
    <property type="molecule type" value="Genomic_DNA"/>
</dbReference>
<dbReference type="Proteomes" id="UP001367508">
    <property type="component" value="Unassembled WGS sequence"/>
</dbReference>
<feature type="transmembrane region" description="Helical" evidence="1">
    <location>
        <begin position="28"/>
        <end position="50"/>
    </location>
</feature>
<organism evidence="2 3">
    <name type="scientific">Canavalia gladiata</name>
    <name type="common">Sword bean</name>
    <name type="synonym">Dolichos gladiatus</name>
    <dbReference type="NCBI Taxonomy" id="3824"/>
    <lineage>
        <taxon>Eukaryota</taxon>
        <taxon>Viridiplantae</taxon>
        <taxon>Streptophyta</taxon>
        <taxon>Embryophyta</taxon>
        <taxon>Tracheophyta</taxon>
        <taxon>Spermatophyta</taxon>
        <taxon>Magnoliopsida</taxon>
        <taxon>eudicotyledons</taxon>
        <taxon>Gunneridae</taxon>
        <taxon>Pentapetalae</taxon>
        <taxon>rosids</taxon>
        <taxon>fabids</taxon>
        <taxon>Fabales</taxon>
        <taxon>Fabaceae</taxon>
        <taxon>Papilionoideae</taxon>
        <taxon>50 kb inversion clade</taxon>
        <taxon>NPAAA clade</taxon>
        <taxon>indigoferoid/millettioid clade</taxon>
        <taxon>Phaseoleae</taxon>
        <taxon>Canavalia</taxon>
    </lineage>
</organism>